<dbReference type="EMBL" id="CP002551">
    <property type="protein sequence ID" value="ADZ10192.1"/>
    <property type="molecule type" value="Genomic_DNA"/>
</dbReference>
<sequence>MDKNEIYETIFRRKSIRKYDQDTLDEEILKDIQGEVMDLKPLIPGIKTEVLLISSEDVKTRMMKKAPHYLAVFSEEKEGYLTNVGYMLQQMDLLFSANGIGCCWQGIPTIKDHVKPRSELKFVILLAFGNPDEPLHRSDISEFKRNPIEKMTDITITDENREILEAGRLSPTATNSQAWFLSGDDSCIDVFTTKPNFIRSLIAKKYIPIDAGIVIYQIMVAATHFKQNPEVVFKEGIEKKGYIYCASINLNPDRK</sequence>
<evidence type="ECO:0000313" key="4">
    <source>
        <dbReference type="EMBL" id="ADZ10192.1"/>
    </source>
</evidence>
<dbReference type="HOGENOM" id="CLU_070562_1_1_2"/>
<dbReference type="InterPro" id="IPR000415">
    <property type="entry name" value="Nitroreductase-like"/>
</dbReference>
<reference evidence="4 5" key="2">
    <citation type="journal article" date="2014" name="Int. J. Syst. Evol. Microbiol.">
        <title>Methanobacterium paludis sp. nov. and a novel strain of Methanobacterium lacus isolated from northern peatlands.</title>
        <authorList>
            <person name="Cadillo-Quiroz H."/>
            <person name="Brauer S.L."/>
            <person name="Goodson N."/>
            <person name="Yavitt J.B."/>
            <person name="Zinder S.H."/>
        </authorList>
    </citation>
    <scope>NUCLEOTIDE SEQUENCE [LARGE SCALE GENOMIC DNA]</scope>
    <source>
        <strain evidence="4 5">AL-21</strain>
    </source>
</reference>
<evidence type="ECO:0000256" key="2">
    <source>
        <dbReference type="ARBA" id="ARBA00023002"/>
    </source>
</evidence>
<evidence type="ECO:0000256" key="1">
    <source>
        <dbReference type="ARBA" id="ARBA00007118"/>
    </source>
</evidence>
<dbReference type="PANTHER" id="PTHR43673">
    <property type="entry name" value="NAD(P)H NITROREDUCTASE YDGI-RELATED"/>
    <property type="match status" value="1"/>
</dbReference>
<dbReference type="Gene3D" id="3.40.109.30">
    <property type="entry name" value="putative nitroreductase (tm1586), domain 2"/>
    <property type="match status" value="1"/>
</dbReference>
<gene>
    <name evidence="4" type="ordered locus">Metbo_1972</name>
</gene>
<feature type="domain" description="Putative nitroreductase TM1586" evidence="3">
    <location>
        <begin position="5"/>
        <end position="222"/>
    </location>
</feature>
<dbReference type="Proteomes" id="UP000007490">
    <property type="component" value="Chromosome"/>
</dbReference>
<accession>F0TB46</accession>
<evidence type="ECO:0000313" key="5">
    <source>
        <dbReference type="Proteomes" id="UP000007490"/>
    </source>
</evidence>
<dbReference type="Pfam" id="PF14512">
    <property type="entry name" value="TM1586_NiRdase"/>
    <property type="match status" value="1"/>
</dbReference>
<dbReference type="PANTHER" id="PTHR43673:SF10">
    <property type="entry name" value="NADH DEHYDROGENASE_NAD(P)H NITROREDUCTASE XCC3605-RELATED"/>
    <property type="match status" value="1"/>
</dbReference>
<keyword evidence="2" id="KW-0560">Oxidoreductase</keyword>
<dbReference type="AlphaFoldDB" id="F0TB46"/>
<dbReference type="OrthoDB" id="287850at2157"/>
<name>F0TB46_METLA</name>
<dbReference type="GeneID" id="10278432"/>
<comment type="similarity">
    <text evidence="1">Belongs to the nitroreductase family.</text>
</comment>
<proteinExistence type="inferred from homology"/>
<dbReference type="STRING" id="877455.Metbo_1972"/>
<reference evidence="5" key="1">
    <citation type="submission" date="2011-02" db="EMBL/GenBank/DDBJ databases">
        <title>Complete sequence of Methanobacterium sp. AL-21.</title>
        <authorList>
            <consortium name="US DOE Joint Genome Institute"/>
            <person name="Lucas S."/>
            <person name="Copeland A."/>
            <person name="Lapidus A."/>
            <person name="Cheng J.-F."/>
            <person name="Goodwin L."/>
            <person name="Pitluck S."/>
            <person name="Chertkov O."/>
            <person name="Detter J.C."/>
            <person name="Han C."/>
            <person name="Tapia R."/>
            <person name="Land M."/>
            <person name="Hauser L."/>
            <person name="Kyrpides N."/>
            <person name="Ivanova N."/>
            <person name="Mikhailova N."/>
            <person name="Pagani I."/>
            <person name="Cadillo-Quiroz H."/>
            <person name="Imachi H."/>
            <person name="Zinder S."/>
            <person name="Liu W."/>
            <person name="Woyke T."/>
        </authorList>
    </citation>
    <scope>NUCLEOTIDE SEQUENCE [LARGE SCALE GENOMIC DNA]</scope>
    <source>
        <strain evidence="5">AL-21</strain>
    </source>
</reference>
<dbReference type="RefSeq" id="WP_013645543.1">
    <property type="nucleotide sequence ID" value="NC_015216.1"/>
</dbReference>
<protein>
    <submittedName>
        <fullName evidence="4">Nitroreductase</fullName>
    </submittedName>
</protein>
<dbReference type="InterPro" id="IPR029478">
    <property type="entry name" value="TM1586_NiRdase"/>
</dbReference>
<keyword evidence="5" id="KW-1185">Reference proteome</keyword>
<dbReference type="KEGG" id="mel:Metbo_1972"/>
<dbReference type="eggNOG" id="arCOG00288">
    <property type="taxonomic scope" value="Archaea"/>
</dbReference>
<dbReference type="CDD" id="cd02062">
    <property type="entry name" value="Nitro_FMN_reductase"/>
    <property type="match status" value="1"/>
</dbReference>
<organism evidence="4 5">
    <name type="scientific">Methanobacterium lacus (strain AL-21)</name>
    <dbReference type="NCBI Taxonomy" id="877455"/>
    <lineage>
        <taxon>Archaea</taxon>
        <taxon>Methanobacteriati</taxon>
        <taxon>Methanobacteriota</taxon>
        <taxon>Methanomada group</taxon>
        <taxon>Methanobacteria</taxon>
        <taxon>Methanobacteriales</taxon>
        <taxon>Methanobacteriaceae</taxon>
        <taxon>Methanobacterium</taxon>
    </lineage>
</organism>
<dbReference type="GO" id="GO:0016491">
    <property type="term" value="F:oxidoreductase activity"/>
    <property type="evidence" value="ECO:0007669"/>
    <property type="project" value="UniProtKB-KW"/>
</dbReference>
<dbReference type="Gene3D" id="3.40.109.10">
    <property type="entry name" value="NADH Oxidase"/>
    <property type="match status" value="1"/>
</dbReference>
<evidence type="ECO:0000259" key="3">
    <source>
        <dbReference type="Pfam" id="PF14512"/>
    </source>
</evidence>
<dbReference type="SUPFAM" id="SSF55469">
    <property type="entry name" value="FMN-dependent nitroreductase-like"/>
    <property type="match status" value="2"/>
</dbReference>